<feature type="domain" description="Core-binding (CB)" evidence="4">
    <location>
        <begin position="55"/>
        <end position="135"/>
    </location>
</feature>
<organism evidence="5 6">
    <name type="scientific">Caproicibacterium argilliputei</name>
    <dbReference type="NCBI Taxonomy" id="3030016"/>
    <lineage>
        <taxon>Bacteria</taxon>
        <taxon>Bacillati</taxon>
        <taxon>Bacillota</taxon>
        <taxon>Clostridia</taxon>
        <taxon>Eubacteriales</taxon>
        <taxon>Oscillospiraceae</taxon>
        <taxon>Caproicibacterium</taxon>
    </lineage>
</organism>
<evidence type="ECO:0000256" key="1">
    <source>
        <dbReference type="ARBA" id="ARBA00008857"/>
    </source>
</evidence>
<reference evidence="5" key="2">
    <citation type="submission" date="2024-06" db="EMBL/GenBank/DDBJ databases">
        <title>Caproicibacterium argilliputei sp. nov, a novel caproic acid producing anaerobic bacterium isolated from pit mud.</title>
        <authorList>
            <person name="Xia S."/>
        </authorList>
    </citation>
    <scope>NUCLEOTIDE SEQUENCE</scope>
    <source>
        <strain evidence="5">ZCY20-5</strain>
    </source>
</reference>
<dbReference type="KEGG" id="carl:PXC00_08990"/>
<proteinExistence type="inferred from homology"/>
<evidence type="ECO:0000259" key="4">
    <source>
        <dbReference type="PROSITE" id="PS51900"/>
    </source>
</evidence>
<dbReference type="InterPro" id="IPR011010">
    <property type="entry name" value="DNA_brk_join_enz"/>
</dbReference>
<gene>
    <name evidence="5" type="ORF">PXC00_08990</name>
</gene>
<dbReference type="PROSITE" id="PS51900">
    <property type="entry name" value="CB"/>
    <property type="match status" value="1"/>
</dbReference>
<dbReference type="GO" id="GO:0015074">
    <property type="term" value="P:DNA integration"/>
    <property type="evidence" value="ECO:0007669"/>
    <property type="project" value="InterPro"/>
</dbReference>
<evidence type="ECO:0000313" key="5">
    <source>
        <dbReference type="EMBL" id="WOC31355.1"/>
    </source>
</evidence>
<dbReference type="GO" id="GO:0003677">
    <property type="term" value="F:DNA binding"/>
    <property type="evidence" value="ECO:0007669"/>
    <property type="project" value="UniProtKB-UniRule"/>
</dbReference>
<dbReference type="EMBL" id="CP135996">
    <property type="protein sequence ID" value="WOC31355.1"/>
    <property type="molecule type" value="Genomic_DNA"/>
</dbReference>
<comment type="similarity">
    <text evidence="1">Belongs to the 'phage' integrase family.</text>
</comment>
<keyword evidence="2 3" id="KW-0238">DNA-binding</keyword>
<evidence type="ECO:0000313" key="6">
    <source>
        <dbReference type="Proteomes" id="UP001300604"/>
    </source>
</evidence>
<name>A0AA97D6A0_9FIRM</name>
<dbReference type="SUPFAM" id="SSF56349">
    <property type="entry name" value="DNA breaking-rejoining enzymes"/>
    <property type="match status" value="1"/>
</dbReference>
<dbReference type="Gene3D" id="1.10.150.130">
    <property type="match status" value="1"/>
</dbReference>
<dbReference type="InterPro" id="IPR044068">
    <property type="entry name" value="CB"/>
</dbReference>
<evidence type="ECO:0000256" key="3">
    <source>
        <dbReference type="PROSITE-ProRule" id="PRU01248"/>
    </source>
</evidence>
<sequence length="187" mass="21609">MAKLKKRKDGMYQKSVLLSTGKRKVVYAKTLAELQAKEDAVKNEDKSGLDVGNHTLVGEWAKQWLKVYKFGLRQGTYEMYRRVYNNNIMELLGAMELRDVKPVHIKKVMLSVAAKSESWQDKVLLTMRQMFRTARQNHLIIDDPTEGIKITKHSKAAVQKEMALSDEQQHQLLDHFPLVSKGQKYSF</sequence>
<dbReference type="InterPro" id="IPR004107">
    <property type="entry name" value="Integrase_SAM-like_N"/>
</dbReference>
<dbReference type="InterPro" id="IPR010998">
    <property type="entry name" value="Integrase_recombinase_N"/>
</dbReference>
<dbReference type="Pfam" id="PF14659">
    <property type="entry name" value="Phage_int_SAM_3"/>
    <property type="match status" value="1"/>
</dbReference>
<keyword evidence="6" id="KW-1185">Reference proteome</keyword>
<dbReference type="Proteomes" id="UP001300604">
    <property type="component" value="Chromosome"/>
</dbReference>
<dbReference type="AlphaFoldDB" id="A0AA97D6A0"/>
<reference evidence="5" key="1">
    <citation type="submission" date="2023-09" db="EMBL/GenBank/DDBJ databases">
        <authorList>
            <person name="Zeng C."/>
        </authorList>
    </citation>
    <scope>NUCLEOTIDE SEQUENCE</scope>
    <source>
        <strain evidence="5">ZCY20-5</strain>
    </source>
</reference>
<dbReference type="RefSeq" id="WP_275846513.1">
    <property type="nucleotide sequence ID" value="NZ_CP135996.1"/>
</dbReference>
<protein>
    <submittedName>
        <fullName evidence="5">Integrase DNA-binding domain-containing protein</fullName>
    </submittedName>
</protein>
<evidence type="ECO:0000256" key="2">
    <source>
        <dbReference type="ARBA" id="ARBA00023125"/>
    </source>
</evidence>
<accession>A0AA97D6A0</accession>